<dbReference type="InterPro" id="IPR001509">
    <property type="entry name" value="Epimerase_deHydtase"/>
</dbReference>
<feature type="domain" description="NAD-dependent epimerase/dehydratase" evidence="2">
    <location>
        <begin position="3"/>
        <end position="219"/>
    </location>
</feature>
<dbReference type="Proteomes" id="UP000004705">
    <property type="component" value="Chromosome"/>
</dbReference>
<accession>H8GBZ3</accession>
<dbReference type="EMBL" id="CM001466">
    <property type="protein sequence ID" value="EHY90762.1"/>
    <property type="molecule type" value="Genomic_DNA"/>
</dbReference>
<dbReference type="Pfam" id="PF01370">
    <property type="entry name" value="Epimerase"/>
    <property type="match status" value="1"/>
</dbReference>
<feature type="domain" description="DUF1731" evidence="3">
    <location>
        <begin position="246"/>
        <end position="291"/>
    </location>
</feature>
<evidence type="ECO:0000259" key="3">
    <source>
        <dbReference type="Pfam" id="PF08338"/>
    </source>
</evidence>
<dbReference type="NCBIfam" id="TIGR01777">
    <property type="entry name" value="yfcH"/>
    <property type="match status" value="1"/>
</dbReference>
<sequence>MRVLVAGSSGLIGSALRSRLRELGHDVVRLVRRAPSAPDERGWHPPSGRIDENAFDGVDAVVNLCGASLASGRWSAARKQVLHDSRIEPTEVLAEAVAEHGVPVLISASGINYYGDTGDREVDESAPVGHGFLPLLCAEWEAACAPASRAGSRVVFLRTAPVFTWRGGMLAQVRPLFQLGLGGALGTGRQYLPWISLTDMVEVIVFCLDNADVSGPVNVASPRPVTNAEFTKAVGRALRRPTPWRVPGAPLRLLLGEAADEMLLAGPRAVPGVLLRHSFPYAVEDLDQALSPVP</sequence>
<evidence type="ECO:0000259" key="2">
    <source>
        <dbReference type="Pfam" id="PF01370"/>
    </source>
</evidence>
<dbReference type="Pfam" id="PF08338">
    <property type="entry name" value="DUF1731"/>
    <property type="match status" value="1"/>
</dbReference>
<dbReference type="InterPro" id="IPR010099">
    <property type="entry name" value="SDR39U1"/>
</dbReference>
<dbReference type="InterPro" id="IPR013549">
    <property type="entry name" value="DUF1731"/>
</dbReference>
<evidence type="ECO:0000313" key="4">
    <source>
        <dbReference type="EMBL" id="EHY90762.1"/>
    </source>
</evidence>
<dbReference type="Gene3D" id="3.40.50.720">
    <property type="entry name" value="NAD(P)-binding Rossmann-like Domain"/>
    <property type="match status" value="1"/>
</dbReference>
<dbReference type="PANTHER" id="PTHR11092:SF0">
    <property type="entry name" value="EPIMERASE FAMILY PROTEIN SDR39U1"/>
    <property type="match status" value="1"/>
</dbReference>
<dbReference type="PANTHER" id="PTHR11092">
    <property type="entry name" value="SUGAR NUCLEOTIDE EPIMERASE RELATED"/>
    <property type="match status" value="1"/>
</dbReference>
<proteinExistence type="inferred from homology"/>
<organism evidence="4 5">
    <name type="scientific">Saccharomonospora azurea NA-128</name>
    <dbReference type="NCBI Taxonomy" id="882081"/>
    <lineage>
        <taxon>Bacteria</taxon>
        <taxon>Bacillati</taxon>
        <taxon>Actinomycetota</taxon>
        <taxon>Actinomycetes</taxon>
        <taxon>Pseudonocardiales</taxon>
        <taxon>Pseudonocardiaceae</taxon>
        <taxon>Saccharomonospora</taxon>
    </lineage>
</organism>
<dbReference type="InterPro" id="IPR036291">
    <property type="entry name" value="NAD(P)-bd_dom_sf"/>
</dbReference>
<keyword evidence="5" id="KW-1185">Reference proteome</keyword>
<comment type="similarity">
    <text evidence="1">Belongs to the NAD(P)-dependent epimerase/dehydratase family. SDR39U1 subfamily.</text>
</comment>
<dbReference type="SUPFAM" id="SSF51735">
    <property type="entry name" value="NAD(P)-binding Rossmann-fold domains"/>
    <property type="match status" value="1"/>
</dbReference>
<name>H8GBZ3_9PSEU</name>
<dbReference type="RefSeq" id="WP_005444274.1">
    <property type="nucleotide sequence ID" value="NZ_CM001466.1"/>
</dbReference>
<protein>
    <submittedName>
        <fullName evidence="4">TIGR01777 family protein</fullName>
    </submittedName>
</protein>
<dbReference type="OrthoDB" id="9801773at2"/>
<dbReference type="HOGENOM" id="CLU_047373_0_2_11"/>
<evidence type="ECO:0000256" key="1">
    <source>
        <dbReference type="ARBA" id="ARBA00009353"/>
    </source>
</evidence>
<gene>
    <name evidence="4" type="ORF">SacazDRAFT_03905</name>
</gene>
<reference evidence="4 5" key="1">
    <citation type="journal article" date="2012" name="Stand. Genomic Sci.">
        <title>Genome sequence of the soil bacterium Saccharomonospora azurea type strain (NA-128(T)).</title>
        <authorList>
            <person name="Klenk H.P."/>
            <person name="Held B."/>
            <person name="Lucas S."/>
            <person name="Lapidus A."/>
            <person name="Copeland A."/>
            <person name="Hammon N."/>
            <person name="Pitluck S."/>
            <person name="Goodwin L.A."/>
            <person name="Han C."/>
            <person name="Tapia R."/>
            <person name="Brambilla E.M."/>
            <person name="Potter G."/>
            <person name="Land M."/>
            <person name="Ivanova N."/>
            <person name="Rohde M."/>
            <person name="Goker M."/>
            <person name="Detter J.C."/>
            <person name="Kyrpides N.C."/>
            <person name="Woyke T."/>
        </authorList>
    </citation>
    <scope>NUCLEOTIDE SEQUENCE [LARGE SCALE GENOMIC DNA]</scope>
    <source>
        <strain evidence="4 5">NA-128</strain>
    </source>
</reference>
<dbReference type="AlphaFoldDB" id="H8GBZ3"/>
<evidence type="ECO:0000313" key="5">
    <source>
        <dbReference type="Proteomes" id="UP000004705"/>
    </source>
</evidence>